<dbReference type="Pfam" id="PF01757">
    <property type="entry name" value="Acyl_transf_3"/>
    <property type="match status" value="1"/>
</dbReference>
<dbReference type="PANTHER" id="PTHR23028">
    <property type="entry name" value="ACETYLTRANSFERASE"/>
    <property type="match status" value="1"/>
</dbReference>
<dbReference type="EMBL" id="VUOE01000002">
    <property type="protein sequence ID" value="KAA2217471.1"/>
    <property type="molecule type" value="Genomic_DNA"/>
</dbReference>
<evidence type="ECO:0000259" key="2">
    <source>
        <dbReference type="Pfam" id="PF01757"/>
    </source>
</evidence>
<organism evidence="3 4">
    <name type="scientific">Maribacter flavus</name>
    <dbReference type="NCBI Taxonomy" id="1658664"/>
    <lineage>
        <taxon>Bacteria</taxon>
        <taxon>Pseudomonadati</taxon>
        <taxon>Bacteroidota</taxon>
        <taxon>Flavobacteriia</taxon>
        <taxon>Flavobacteriales</taxon>
        <taxon>Flavobacteriaceae</taxon>
        <taxon>Maribacter</taxon>
    </lineage>
</organism>
<feature type="transmembrane region" description="Helical" evidence="1">
    <location>
        <begin position="143"/>
        <end position="162"/>
    </location>
</feature>
<feature type="transmembrane region" description="Helical" evidence="1">
    <location>
        <begin position="319"/>
        <end position="338"/>
    </location>
</feature>
<dbReference type="Proteomes" id="UP000323188">
    <property type="component" value="Unassembled WGS sequence"/>
</dbReference>
<dbReference type="GO" id="GO:0016747">
    <property type="term" value="F:acyltransferase activity, transferring groups other than amino-acyl groups"/>
    <property type="evidence" value="ECO:0007669"/>
    <property type="project" value="InterPro"/>
</dbReference>
<feature type="transmembrane region" description="Helical" evidence="1">
    <location>
        <begin position="42"/>
        <end position="59"/>
    </location>
</feature>
<evidence type="ECO:0000256" key="1">
    <source>
        <dbReference type="SAM" id="Phobius"/>
    </source>
</evidence>
<keyword evidence="1" id="KW-1133">Transmembrane helix</keyword>
<dbReference type="InterPro" id="IPR050879">
    <property type="entry name" value="Acyltransferase_3"/>
</dbReference>
<feature type="transmembrane region" description="Helical" evidence="1">
    <location>
        <begin position="284"/>
        <end position="307"/>
    </location>
</feature>
<protein>
    <submittedName>
        <fullName evidence="3">Acyltransferase</fullName>
    </submittedName>
</protein>
<keyword evidence="1" id="KW-0472">Membrane</keyword>
<name>A0A5B2TS12_9FLAO</name>
<feature type="domain" description="Acyltransferase 3" evidence="2">
    <location>
        <begin position="5"/>
        <end position="335"/>
    </location>
</feature>
<sequence length="351" mass="40851">MRITKLDGLRGIFSFMIIFYHYDKRVLPEFISENFIKNGAWIFVEFFFVLSGYVISYNYDTIADKKEFWVYLKKRFIRLYPLLVFTVFLYFVFEFLGNVVIEGFINTPESVPSLLLATLDSLLFTNSTPIFGNTDGGMNSPTWSISAEMISYIVFGIATVYLSKRNKTLFYSLLIIVSLGLILKFEPPVNYYFLRAFVSFSLGYLLFRISKKDIVFKDWTEYLIPISLVAVLYMIHDNTWGLRLINGNFTINLIFFMSILILLKTNGQITQLLDSRFVQFLGKISYSMYLNHLLWITIIPRFFFSILKVEQNTATEIGVLLFCCIFVIGLSALTYKYVELKGSKFLKSKLL</sequence>
<accession>A0A5B2TS12</accession>
<feature type="transmembrane region" description="Helical" evidence="1">
    <location>
        <begin position="191"/>
        <end position="207"/>
    </location>
</feature>
<reference evidence="3 4" key="1">
    <citation type="submission" date="2019-09" db="EMBL/GenBank/DDBJ databases">
        <authorList>
            <person name="Khan S.A."/>
            <person name="Jeon C.O."/>
            <person name="Chun B.H."/>
            <person name="Jeong S.E."/>
        </authorList>
    </citation>
    <scope>NUCLEOTIDE SEQUENCE [LARGE SCALE GENOMIC DNA]</scope>
    <source>
        <strain evidence="3 4">KCTC 42508</strain>
    </source>
</reference>
<gene>
    <name evidence="3" type="ORF">F0361_16150</name>
</gene>
<dbReference type="RefSeq" id="WP_154920197.1">
    <property type="nucleotide sequence ID" value="NZ_VUOE01000002.1"/>
</dbReference>
<evidence type="ECO:0000313" key="4">
    <source>
        <dbReference type="Proteomes" id="UP000323188"/>
    </source>
</evidence>
<comment type="caution">
    <text evidence="3">The sequence shown here is derived from an EMBL/GenBank/DDBJ whole genome shotgun (WGS) entry which is preliminary data.</text>
</comment>
<feature type="transmembrane region" description="Helical" evidence="1">
    <location>
        <begin position="169"/>
        <end position="185"/>
    </location>
</feature>
<keyword evidence="3" id="KW-0808">Transferase</keyword>
<keyword evidence="1" id="KW-0812">Transmembrane</keyword>
<keyword evidence="3" id="KW-0012">Acyltransferase</keyword>
<feature type="transmembrane region" description="Helical" evidence="1">
    <location>
        <begin position="219"/>
        <end position="236"/>
    </location>
</feature>
<feature type="transmembrane region" description="Helical" evidence="1">
    <location>
        <begin position="79"/>
        <end position="101"/>
    </location>
</feature>
<proteinExistence type="predicted"/>
<dbReference type="InterPro" id="IPR002656">
    <property type="entry name" value="Acyl_transf_3_dom"/>
</dbReference>
<dbReference type="AlphaFoldDB" id="A0A5B2TS12"/>
<evidence type="ECO:0000313" key="3">
    <source>
        <dbReference type="EMBL" id="KAA2217471.1"/>
    </source>
</evidence>
<feature type="transmembrane region" description="Helical" evidence="1">
    <location>
        <begin position="242"/>
        <end position="263"/>
    </location>
</feature>